<sequence length="109" mass="11977">MAGSNPLTVAQPPRSHSPWPTLERRPFRHAPIQYSGLLGLYERPYCLFAVDDLIVNTAGTGLGWALTGPLARILSHRDSLTDRVLDQLTADKAPFACRLVALLPDTVRT</sequence>
<protein>
    <submittedName>
        <fullName evidence="2">Uncharacterized protein</fullName>
    </submittedName>
</protein>
<dbReference type="AlphaFoldDB" id="A0A9X8N4I3"/>
<feature type="region of interest" description="Disordered" evidence="1">
    <location>
        <begin position="1"/>
        <end position="22"/>
    </location>
</feature>
<accession>A0A9X8N4I3</accession>
<proteinExistence type="predicted"/>
<name>A0A9X8N4I3_9ACTN</name>
<dbReference type="EMBL" id="FRBK01000016">
    <property type="protein sequence ID" value="SHM93847.1"/>
    <property type="molecule type" value="Genomic_DNA"/>
</dbReference>
<comment type="caution">
    <text evidence="2">The sequence shown here is derived from an EMBL/GenBank/DDBJ whole genome shotgun (WGS) entry which is preliminary data.</text>
</comment>
<gene>
    <name evidence="2" type="ORF">SAMN05216268_116163</name>
</gene>
<evidence type="ECO:0000313" key="3">
    <source>
        <dbReference type="Proteomes" id="UP000184388"/>
    </source>
</evidence>
<organism evidence="2 3">
    <name type="scientific">Streptomyces yunnanensis</name>
    <dbReference type="NCBI Taxonomy" id="156453"/>
    <lineage>
        <taxon>Bacteria</taxon>
        <taxon>Bacillati</taxon>
        <taxon>Actinomycetota</taxon>
        <taxon>Actinomycetes</taxon>
        <taxon>Kitasatosporales</taxon>
        <taxon>Streptomycetaceae</taxon>
        <taxon>Streptomyces</taxon>
    </lineage>
</organism>
<evidence type="ECO:0000256" key="1">
    <source>
        <dbReference type="SAM" id="MobiDB-lite"/>
    </source>
</evidence>
<dbReference type="Proteomes" id="UP000184388">
    <property type="component" value="Unassembled WGS sequence"/>
</dbReference>
<reference evidence="3" key="1">
    <citation type="submission" date="2016-11" db="EMBL/GenBank/DDBJ databases">
        <authorList>
            <person name="Jaros S."/>
            <person name="Januszkiewicz K."/>
            <person name="Wedrychowicz H."/>
        </authorList>
    </citation>
    <scope>NUCLEOTIDE SEQUENCE [LARGE SCALE GENOMIC DNA]</scope>
    <source>
        <strain evidence="3">CGMCC 4.3555</strain>
    </source>
</reference>
<evidence type="ECO:0000313" key="2">
    <source>
        <dbReference type="EMBL" id="SHM93847.1"/>
    </source>
</evidence>